<accession>A0A5N6K4A6</accession>
<evidence type="ECO:0000313" key="2">
    <source>
        <dbReference type="EMBL" id="KAB8296964.1"/>
    </source>
</evidence>
<dbReference type="Proteomes" id="UP000326757">
    <property type="component" value="Unassembled WGS sequence"/>
</dbReference>
<protein>
    <submittedName>
        <fullName evidence="2">Uncharacterized protein</fullName>
    </submittedName>
</protein>
<evidence type="ECO:0000256" key="1">
    <source>
        <dbReference type="SAM" id="MobiDB-lite"/>
    </source>
</evidence>
<comment type="caution">
    <text evidence="2">The sequence shown here is derived from an EMBL/GenBank/DDBJ whole genome shotgun (WGS) entry which is preliminary data.</text>
</comment>
<evidence type="ECO:0000313" key="3">
    <source>
        <dbReference type="Proteomes" id="UP000326757"/>
    </source>
</evidence>
<feature type="region of interest" description="Disordered" evidence="1">
    <location>
        <begin position="668"/>
        <end position="706"/>
    </location>
</feature>
<dbReference type="AlphaFoldDB" id="A0A5N6K4A6"/>
<dbReference type="OrthoDB" id="62952at2759"/>
<name>A0A5N6K4A6_MONLA</name>
<organism evidence="2 3">
    <name type="scientific">Monilinia laxa</name>
    <name type="common">Brown rot fungus</name>
    <name type="synonym">Sclerotinia laxa</name>
    <dbReference type="NCBI Taxonomy" id="61186"/>
    <lineage>
        <taxon>Eukaryota</taxon>
        <taxon>Fungi</taxon>
        <taxon>Dikarya</taxon>
        <taxon>Ascomycota</taxon>
        <taxon>Pezizomycotina</taxon>
        <taxon>Leotiomycetes</taxon>
        <taxon>Helotiales</taxon>
        <taxon>Sclerotiniaceae</taxon>
        <taxon>Monilinia</taxon>
    </lineage>
</organism>
<keyword evidence="3" id="KW-1185">Reference proteome</keyword>
<proteinExistence type="predicted"/>
<gene>
    <name evidence="2" type="ORF">EYC80_002370</name>
</gene>
<reference evidence="2 3" key="1">
    <citation type="submission" date="2019-06" db="EMBL/GenBank/DDBJ databases">
        <title>Genome Sequence of the Brown Rot Fungal Pathogen Monilinia laxa.</title>
        <authorList>
            <person name="De Miccolis Angelini R.M."/>
            <person name="Landi L."/>
            <person name="Abate D."/>
            <person name="Pollastro S."/>
            <person name="Romanazzi G."/>
            <person name="Faretra F."/>
        </authorList>
    </citation>
    <scope>NUCLEOTIDE SEQUENCE [LARGE SCALE GENOMIC DNA]</scope>
    <source>
        <strain evidence="2 3">Mlax316</strain>
    </source>
</reference>
<dbReference type="EMBL" id="VIGI01000008">
    <property type="protein sequence ID" value="KAB8296964.1"/>
    <property type="molecule type" value="Genomic_DNA"/>
</dbReference>
<sequence>MTLGKAKELLLDVYKEGHAGTSELDSASTSTAGFKYNIKSILLKADQQPGTRCHNESDHTLQLLPAEARKEIFKYLLTSSELGEASCISQSQNYGANAHYNLSPAILQVCKKFYEERMEILYHSNTFMIEFLDDIRQDSLDVLLPLTACSPLTRWKNIPLNEMTQAPSSIEESLLMDLPALKYVKKWKIVLSARYRDFEADIMPLSQLEFIMFSRLLDEYQSQVKGGLIDLEVVIIPKGIEVYNGHLDDTQLQKHLRPLHFLRNILRVTIRTANIAEVPDFVCSDEWNLSPLVTESQLPSSSHIRYLKELLQGNSEIELCTKMFASIEIYAMTFERDAEFKKDMSMSTNSYQKKSRYELNTLDRNPFWDTTFNLHGVIHTVEFGLARARHLADIQYKNVDDTIPFKQERSKILEFLERQFGGIKTASDEIVSFMKIQKRENGIFSPHFIHRSFDLICYTEAVVLLEEYATSFARELDPSTKRAMRVRQELFQARYNSMNRELALKQCDIAYRLRDTYLFNENFRIAVKDMDLQYREILEARAKIYQWDLSKTTPDVDIHNLPALADWETQWELLEPNVTVQTQVESYMQNYQQLRESSTTQVLTEVGANDSSTSETGYVGDLYDMVDGSTNLHLNHDVLSDIDILELGNEEIDLIGWESLPFHDDDDDFYMLTYQPDDTTSQSSNPSLNPNPNPNPDSDSNSNDSEYDYYEDLFIDHPDDESMYLHSEDGNEEIAEGICAQYHDINTGGSIYHVLPWLANSKNSLSHVFLWLSSSQE</sequence>